<keyword evidence="7" id="KW-0067">ATP-binding</keyword>
<feature type="coiled-coil region" evidence="12">
    <location>
        <begin position="248"/>
        <end position="297"/>
    </location>
</feature>
<evidence type="ECO:0000256" key="1">
    <source>
        <dbReference type="ARBA" id="ARBA00004123"/>
    </source>
</evidence>
<evidence type="ECO:0000256" key="5">
    <source>
        <dbReference type="ARBA" id="ARBA00022741"/>
    </source>
</evidence>
<dbReference type="RefSeq" id="XP_021337990.1">
    <property type="nucleotide sequence ID" value="XM_021483020.1"/>
</dbReference>
<proteinExistence type="inferred from homology"/>
<sequence>MPNPLGGFDGTTGKILKVSLRNFLNHESLVFECCPNFNVIFGKNGQGKSAIVQAIALCFGLDGKGAGRNSTLANYIKDYHLPEAHNRTATIEVTLSNSGPDAFEFNARGPYLTIIRCITRTSSTYYIKGSKEKREQISKRKLTEYLNQVKINIRSPVVYMDQELSKSFFLHATSHSFYNYYMSAAGLDTMSHAMSLEKNNLEQTKLEIERKQTCLVPERNILKEFCQSVEQFVNQLGEWEQAKLNYRLAELRDAKHEFENFNRRLEEADNSNINEDIKRLENEISLTKGQIGNIKHQLECLANQALSLKEANRTQNEIIISFDTQILRLNNQKKGIEREIDQTKLEISQIESQELDNKNTILSIEKHKSELLTSELNKLSSELCKLEEEYDNVNSTIASCDGDLRQLEFAKKNVLDKLHQVCNTIKRISCKDDRETMEHEIKNTYNYNVIFVASKIEKMAKSGEFDAKPIGPIGRLIKLKSSVCGTNIPSIIERHIGKLVFAYLVASESDGKKIRHLLEANSCPHGRVRIVKTNLFQLSMQNYDSTPKLDNVLFSYLDIGNMDEVLCHFLAKFHHFLTTAVFSSYKDMYRALSNAETHVEIGFTLDKVGYGKRINDSLFFPACNEYEYKPPKYIQINAIGSNTCMESYVKSEIELTESLEDLNFKINQLIDKQRSLKNKIDDLKRDKTRLYKEKFILESKLSHSCDSNSSLEKESNSLQSKYELKLNELQCKLKHVEDKLNEVNHDKVSHFEKIKNNTTLLNTVLHDVSQLKKSYGEWQTKLDNLSKTLDATKKSKISLLEQIEQLRSNRTKAKDKIMLLERKMNADGIEFDKYETPKLSIQEYYNMIEARKVLLKKMVQDNVSQGKIGAPTIQDYIQELKNERDQFQQKLQEKEETLKEIIENFTLGKQNFFLRSEKFCKIKQEIKNIAKHVFKDTLASVCDYQGNLVFNDVQHTLDIQIFNKQQALSKFHVATNLKTLSGGERSCIQLSLLQSLASITYSPIHIFDELDVYMDQSTRMRNIDALLDFARKNINRQFFLVTPHYEFARHISDNYSHISKLFNVGHKL</sequence>
<name>A0A1R4A9U6_BABMR</name>
<feature type="coiled-coil region" evidence="12">
    <location>
        <begin position="789"/>
        <end position="823"/>
    </location>
</feature>
<feature type="coiled-coil region" evidence="12">
    <location>
        <begin position="873"/>
        <end position="904"/>
    </location>
</feature>
<evidence type="ECO:0000256" key="3">
    <source>
        <dbReference type="ARBA" id="ARBA00006793"/>
    </source>
</evidence>
<dbReference type="AlphaFoldDB" id="A0A1R4A9U6"/>
<feature type="coiled-coil region" evidence="12">
    <location>
        <begin position="326"/>
        <end position="353"/>
    </location>
</feature>
<dbReference type="SUPFAM" id="SSF52540">
    <property type="entry name" value="P-loop containing nucleoside triphosphate hydrolases"/>
    <property type="match status" value="1"/>
</dbReference>
<keyword evidence="4" id="KW-0158">Chromosome</keyword>
<accession>A0A1R4A9U6</accession>
<evidence type="ECO:0000313" key="14">
    <source>
        <dbReference type="EMBL" id="SJK85767.1"/>
    </source>
</evidence>
<dbReference type="GO" id="GO:0000724">
    <property type="term" value="P:double-strand break repair via homologous recombination"/>
    <property type="evidence" value="ECO:0007669"/>
    <property type="project" value="TreeGrafter"/>
</dbReference>
<evidence type="ECO:0000256" key="11">
    <source>
        <dbReference type="ARBA" id="ARBA00023242"/>
    </source>
</evidence>
<evidence type="ECO:0000256" key="6">
    <source>
        <dbReference type="ARBA" id="ARBA00022763"/>
    </source>
</evidence>
<dbReference type="InterPro" id="IPR003395">
    <property type="entry name" value="RecF/RecN/SMC_N"/>
</dbReference>
<dbReference type="KEGG" id="bmic:BMR1_02g00115"/>
<keyword evidence="9" id="KW-0233">DNA recombination</keyword>
<organism evidence="14 15">
    <name type="scientific">Babesia microti (strain RI)</name>
    <dbReference type="NCBI Taxonomy" id="1133968"/>
    <lineage>
        <taxon>Eukaryota</taxon>
        <taxon>Sar</taxon>
        <taxon>Alveolata</taxon>
        <taxon>Apicomplexa</taxon>
        <taxon>Aconoidasida</taxon>
        <taxon>Piroplasmida</taxon>
        <taxon>Babesiidae</taxon>
        <taxon>Babesia</taxon>
    </lineage>
</organism>
<evidence type="ECO:0000256" key="4">
    <source>
        <dbReference type="ARBA" id="ARBA00022454"/>
    </source>
</evidence>
<dbReference type="VEuPathDB" id="PiroplasmaDB:BMR1_02g00115"/>
<dbReference type="GO" id="GO:0003684">
    <property type="term" value="F:damaged DNA binding"/>
    <property type="evidence" value="ECO:0007669"/>
    <property type="project" value="TreeGrafter"/>
</dbReference>
<evidence type="ECO:0000259" key="13">
    <source>
        <dbReference type="Pfam" id="PF02463"/>
    </source>
</evidence>
<feature type="coiled-coil region" evidence="12">
    <location>
        <begin position="659"/>
        <end position="746"/>
    </location>
</feature>
<dbReference type="Gene3D" id="3.40.50.300">
    <property type="entry name" value="P-loop containing nucleotide triphosphate hydrolases"/>
    <property type="match status" value="2"/>
</dbReference>
<dbReference type="GO" id="GO:0003697">
    <property type="term" value="F:single-stranded DNA binding"/>
    <property type="evidence" value="ECO:0007669"/>
    <property type="project" value="TreeGrafter"/>
</dbReference>
<dbReference type="OrthoDB" id="10072614at2759"/>
<evidence type="ECO:0000313" key="15">
    <source>
        <dbReference type="Proteomes" id="UP000002899"/>
    </source>
</evidence>
<evidence type="ECO:0000256" key="9">
    <source>
        <dbReference type="ARBA" id="ARBA00023172"/>
    </source>
</evidence>
<dbReference type="GO" id="GO:0005634">
    <property type="term" value="C:nucleus"/>
    <property type="evidence" value="ECO:0007669"/>
    <property type="project" value="UniProtKB-SubCell"/>
</dbReference>
<keyword evidence="15" id="KW-1185">Reference proteome</keyword>
<dbReference type="Pfam" id="PF02463">
    <property type="entry name" value="SMC_N"/>
    <property type="match status" value="1"/>
</dbReference>
<evidence type="ECO:0000256" key="2">
    <source>
        <dbReference type="ARBA" id="ARBA00004286"/>
    </source>
</evidence>
<keyword evidence="8 12" id="KW-0175">Coiled coil</keyword>
<comment type="subcellular location">
    <subcellularLocation>
        <location evidence="2">Chromosome</location>
    </subcellularLocation>
    <subcellularLocation>
        <location evidence="1">Nucleus</location>
    </subcellularLocation>
</comment>
<reference evidence="14 15" key="3">
    <citation type="journal article" date="2016" name="Sci. Rep.">
        <title>Genome-wide diversity and gene expression profiling of Babesia microti isolates identify polymorphic genes that mediate host-pathogen interactions.</title>
        <authorList>
            <person name="Silva J.C."/>
            <person name="Cornillot E."/>
            <person name="McCracken C."/>
            <person name="Usmani-Brown S."/>
            <person name="Dwivedi A."/>
            <person name="Ifeonu O.O."/>
            <person name="Crabtree J."/>
            <person name="Gotia H.T."/>
            <person name="Virji A.Z."/>
            <person name="Reynes C."/>
            <person name="Colinge J."/>
            <person name="Kumar V."/>
            <person name="Lawres L."/>
            <person name="Pazzi J.E."/>
            <person name="Pablo J.V."/>
            <person name="Hung C."/>
            <person name="Brancato J."/>
            <person name="Kumari P."/>
            <person name="Orvis J."/>
            <person name="Tretina K."/>
            <person name="Chibucos M."/>
            <person name="Ott S."/>
            <person name="Sadzewicz L."/>
            <person name="Sengamalay N."/>
            <person name="Shetty A.C."/>
            <person name="Su Q."/>
            <person name="Tallon L."/>
            <person name="Fraser C.M."/>
            <person name="Frutos R."/>
            <person name="Molina D.M."/>
            <person name="Krause P.J."/>
            <person name="Ben Mamoun C."/>
        </authorList>
    </citation>
    <scope>NUCLEOTIDE SEQUENCE [LARGE SCALE GENOMIC DNA]</scope>
    <source>
        <strain evidence="14 15">RI</strain>
    </source>
</reference>
<dbReference type="GeneID" id="24423812"/>
<evidence type="ECO:0000256" key="7">
    <source>
        <dbReference type="ARBA" id="ARBA00022840"/>
    </source>
</evidence>
<dbReference type="GO" id="GO:0030915">
    <property type="term" value="C:Smc5-Smc6 complex"/>
    <property type="evidence" value="ECO:0007669"/>
    <property type="project" value="TreeGrafter"/>
</dbReference>
<dbReference type="PANTHER" id="PTHR19306">
    <property type="entry name" value="STRUCTURAL MAINTENANCE OF CHROMOSOMES 5,6 SMC5, SMC6"/>
    <property type="match status" value="1"/>
</dbReference>
<comment type="similarity">
    <text evidence="3">Belongs to the SMC family. SMC6 subfamily.</text>
</comment>
<protein>
    <submittedName>
        <fullName evidence="14">Structural maintenance of chromosomes protein 6A</fullName>
    </submittedName>
</protein>
<dbReference type="PANTHER" id="PTHR19306:SF6">
    <property type="entry name" value="STRUCTURAL MAINTENANCE OF CHROMOSOMES PROTEIN 6"/>
    <property type="match status" value="1"/>
</dbReference>
<gene>
    <name evidence="14" type="ORF">BMR1_02g00115</name>
</gene>
<dbReference type="GO" id="GO:0005524">
    <property type="term" value="F:ATP binding"/>
    <property type="evidence" value="ECO:0007669"/>
    <property type="project" value="UniProtKB-KW"/>
</dbReference>
<feature type="domain" description="RecF/RecN/SMC N-terminal" evidence="13">
    <location>
        <begin position="17"/>
        <end position="1052"/>
    </location>
</feature>
<dbReference type="Proteomes" id="UP000002899">
    <property type="component" value="Chromosome II"/>
</dbReference>
<keyword evidence="11" id="KW-0539">Nucleus</keyword>
<keyword evidence="5" id="KW-0547">Nucleotide-binding</keyword>
<dbReference type="EMBL" id="FO082872">
    <property type="protein sequence ID" value="SJK85767.1"/>
    <property type="molecule type" value="Genomic_DNA"/>
</dbReference>
<keyword evidence="6" id="KW-0227">DNA damage</keyword>
<evidence type="ECO:0000256" key="10">
    <source>
        <dbReference type="ARBA" id="ARBA00023204"/>
    </source>
</evidence>
<keyword evidence="10" id="KW-0234">DNA repair</keyword>
<dbReference type="InterPro" id="IPR027417">
    <property type="entry name" value="P-loop_NTPase"/>
</dbReference>
<evidence type="ECO:0000256" key="8">
    <source>
        <dbReference type="ARBA" id="ARBA00023054"/>
    </source>
</evidence>
<dbReference type="GO" id="GO:0035861">
    <property type="term" value="C:site of double-strand break"/>
    <property type="evidence" value="ECO:0007669"/>
    <property type="project" value="TreeGrafter"/>
</dbReference>
<reference evidence="14 15" key="2">
    <citation type="journal article" date="2013" name="PLoS ONE">
        <title>Whole genome mapping and re-organization of the nuclear and mitochondrial genomes of Babesia microti isolates.</title>
        <authorList>
            <person name="Cornillot E."/>
            <person name="Dassouli A."/>
            <person name="Garg A."/>
            <person name="Pachikara N."/>
            <person name="Randazzo S."/>
            <person name="Depoix D."/>
            <person name="Carcy B."/>
            <person name="Delbecq S."/>
            <person name="Frutos R."/>
            <person name="Silva J.C."/>
            <person name="Sutton R."/>
            <person name="Krause P.J."/>
            <person name="Mamoun C.B."/>
        </authorList>
    </citation>
    <scope>NUCLEOTIDE SEQUENCE [LARGE SCALE GENOMIC DNA]</scope>
    <source>
        <strain evidence="14 15">RI</strain>
    </source>
</reference>
<reference evidence="14 15" key="1">
    <citation type="journal article" date="2012" name="Nucleic Acids Res.">
        <title>Sequencing of the smallest Apicomplexan genome from the human pathogen Babesia microti.</title>
        <authorList>
            <person name="Cornillot E."/>
            <person name="Hadj-Kaddour K."/>
            <person name="Dassouli A."/>
            <person name="Noel B."/>
            <person name="Ranwez V."/>
            <person name="Vacherie B."/>
            <person name="Augagneur Y."/>
            <person name="Bres V."/>
            <person name="Duclos A."/>
            <person name="Randazzo S."/>
            <person name="Carcy B."/>
            <person name="Debierre-Grockiego F."/>
            <person name="Delbecq S."/>
            <person name="Moubri-Menage K."/>
            <person name="Shams-Eldin H."/>
            <person name="Usmani-Brown S."/>
            <person name="Bringaud F."/>
            <person name="Wincker P."/>
            <person name="Vivares C.P."/>
            <person name="Schwarz R.T."/>
            <person name="Schetters T.P."/>
            <person name="Krause P.J."/>
            <person name="Gorenflot A."/>
            <person name="Berry V."/>
            <person name="Barbe V."/>
            <person name="Ben Mamoun C."/>
        </authorList>
    </citation>
    <scope>NUCLEOTIDE SEQUENCE [LARGE SCALE GENOMIC DNA]</scope>
    <source>
        <strain evidence="14 15">RI</strain>
    </source>
</reference>
<evidence type="ECO:0000256" key="12">
    <source>
        <dbReference type="SAM" id="Coils"/>
    </source>
</evidence>